<comment type="subunit">
    <text evidence="10">Microtubule inner protein component of sperm flagellar doublet microtubules.</text>
</comment>
<accession>A0A3Q2E7W3</accession>
<dbReference type="PANTHER" id="PTHR19960:SF25">
    <property type="entry name" value="TEKTIN-1"/>
    <property type="match status" value="1"/>
</dbReference>
<comment type="similarity">
    <text evidence="2 11">Belongs to the tektin family.</text>
</comment>
<evidence type="ECO:0000256" key="12">
    <source>
        <dbReference type="SAM" id="Coils"/>
    </source>
</evidence>
<evidence type="ECO:0000256" key="11">
    <source>
        <dbReference type="RuleBase" id="RU367040"/>
    </source>
</evidence>
<evidence type="ECO:0000256" key="1">
    <source>
        <dbReference type="ARBA" id="ARBA00004611"/>
    </source>
</evidence>
<dbReference type="InterPro" id="IPR048256">
    <property type="entry name" value="Tektin-like"/>
</dbReference>
<dbReference type="STRING" id="28743.ENSCVAP00000027649"/>
<proteinExistence type="inferred from homology"/>
<reference evidence="13" key="2">
    <citation type="submission" date="2025-09" db="UniProtKB">
        <authorList>
            <consortium name="Ensembl"/>
        </authorList>
    </citation>
    <scope>IDENTIFICATION</scope>
</reference>
<dbReference type="GO" id="GO:0005634">
    <property type="term" value="C:nucleus"/>
    <property type="evidence" value="ECO:0007669"/>
    <property type="project" value="TreeGrafter"/>
</dbReference>
<keyword evidence="4 11" id="KW-0282">Flagellum</keyword>
<keyword evidence="5 12" id="KW-0175">Coiled coil</keyword>
<dbReference type="GO" id="GO:0060271">
    <property type="term" value="P:cilium assembly"/>
    <property type="evidence" value="ECO:0007669"/>
    <property type="project" value="UniProtKB-UniRule"/>
</dbReference>
<evidence type="ECO:0000256" key="6">
    <source>
        <dbReference type="ARBA" id="ARBA00023069"/>
    </source>
</evidence>
<keyword evidence="3" id="KW-0963">Cytoplasm</keyword>
<keyword evidence="8 11" id="KW-0966">Cell projection</keyword>
<evidence type="ECO:0000313" key="13">
    <source>
        <dbReference type="Ensembl" id="ENSCVAP00000027649.1"/>
    </source>
</evidence>
<protein>
    <recommendedName>
        <fullName evidence="11">Tektin</fullName>
    </recommendedName>
</protein>
<feature type="coiled-coil region" evidence="12">
    <location>
        <begin position="210"/>
        <end position="237"/>
    </location>
</feature>
<dbReference type="PANTHER" id="PTHR19960">
    <property type="entry name" value="TEKTIN"/>
    <property type="match status" value="1"/>
</dbReference>
<evidence type="ECO:0000256" key="9">
    <source>
        <dbReference type="ARBA" id="ARBA00045224"/>
    </source>
</evidence>
<evidence type="ECO:0000256" key="2">
    <source>
        <dbReference type="ARBA" id="ARBA00007209"/>
    </source>
</evidence>
<sequence>QVTKSEGKPSFLPPCFIRNISTFARSDVCNVEAAMSRAELFRAECNRLILETEKASVMLYICRTEQRLKDIQFQKKELELRLEEILSETQDLKALQGRVRKKTGGKEAVAPCGKMDDEVNSELLKEKQTLEEVASLLHTVQEQISEQISRLMFFLLFSSTVSPKQWEDVSELNMTKAEQQKSNCLTLKALVESVLVQTAADTQAQFKATREALQLNIQQVKTVKSQLEEKLEASLAAVEGFCTNRNSRLESCDLQWFSGPCGSMMELKNFSRQKFKLLVMKVSISRPSRQVSTSASME</sequence>
<evidence type="ECO:0000256" key="3">
    <source>
        <dbReference type="ARBA" id="ARBA00022490"/>
    </source>
</evidence>
<keyword evidence="7" id="KW-0206">Cytoskeleton</keyword>
<evidence type="ECO:0000256" key="10">
    <source>
        <dbReference type="ARBA" id="ARBA00046435"/>
    </source>
</evidence>
<dbReference type="AlphaFoldDB" id="A0A3Q2E7W3"/>
<comment type="subcellular location">
    <subcellularLocation>
        <location evidence="11">Cytoplasm</location>
        <location evidence="11">Cytoskeleton</location>
        <location evidence="11">Cilium axoneme</location>
    </subcellularLocation>
    <subcellularLocation>
        <location evidence="1">Cytoplasm</location>
        <location evidence="1">Cytoskeleton</location>
        <location evidence="1">Flagellum axoneme</location>
    </subcellularLocation>
</comment>
<reference evidence="13" key="1">
    <citation type="submission" date="2025-08" db="UniProtKB">
        <authorList>
            <consortium name="Ensembl"/>
        </authorList>
    </citation>
    <scope>IDENTIFICATION</scope>
</reference>
<evidence type="ECO:0000256" key="8">
    <source>
        <dbReference type="ARBA" id="ARBA00023273"/>
    </source>
</evidence>
<dbReference type="GO" id="GO:0005930">
    <property type="term" value="C:axoneme"/>
    <property type="evidence" value="ECO:0007669"/>
    <property type="project" value="UniProtKB-SubCell"/>
</dbReference>
<dbReference type="GO" id="GO:0015630">
    <property type="term" value="C:microtubule cytoskeleton"/>
    <property type="evidence" value="ECO:0007669"/>
    <property type="project" value="UniProtKB-UniRule"/>
</dbReference>
<dbReference type="Ensembl" id="ENSCVAT00000030076.1">
    <property type="protein sequence ID" value="ENSCVAP00000027649.1"/>
    <property type="gene ID" value="ENSCVAG00000014185.1"/>
</dbReference>
<dbReference type="InterPro" id="IPR000435">
    <property type="entry name" value="Tektins"/>
</dbReference>
<organism evidence="13 14">
    <name type="scientific">Cyprinodon variegatus</name>
    <name type="common">Sheepshead minnow</name>
    <dbReference type="NCBI Taxonomy" id="28743"/>
    <lineage>
        <taxon>Eukaryota</taxon>
        <taxon>Metazoa</taxon>
        <taxon>Chordata</taxon>
        <taxon>Craniata</taxon>
        <taxon>Vertebrata</taxon>
        <taxon>Euteleostomi</taxon>
        <taxon>Actinopterygii</taxon>
        <taxon>Neopterygii</taxon>
        <taxon>Teleostei</taxon>
        <taxon>Neoteleostei</taxon>
        <taxon>Acanthomorphata</taxon>
        <taxon>Ovalentaria</taxon>
        <taxon>Atherinomorphae</taxon>
        <taxon>Cyprinodontiformes</taxon>
        <taxon>Cyprinodontidae</taxon>
        <taxon>Cyprinodon</taxon>
    </lineage>
</organism>
<evidence type="ECO:0000313" key="14">
    <source>
        <dbReference type="Proteomes" id="UP000265020"/>
    </source>
</evidence>
<evidence type="ECO:0000256" key="5">
    <source>
        <dbReference type="ARBA" id="ARBA00023054"/>
    </source>
</evidence>
<evidence type="ECO:0000256" key="4">
    <source>
        <dbReference type="ARBA" id="ARBA00022846"/>
    </source>
</evidence>
<evidence type="ECO:0000256" key="7">
    <source>
        <dbReference type="ARBA" id="ARBA00023212"/>
    </source>
</evidence>
<feature type="coiled-coil region" evidence="12">
    <location>
        <begin position="68"/>
        <end position="95"/>
    </location>
</feature>
<dbReference type="GO" id="GO:0060294">
    <property type="term" value="P:cilium movement involved in cell motility"/>
    <property type="evidence" value="ECO:0007669"/>
    <property type="project" value="UniProtKB-UniRule"/>
</dbReference>
<name>A0A3Q2E7W3_CYPVA</name>
<dbReference type="Proteomes" id="UP000265020">
    <property type="component" value="Unassembled WGS sequence"/>
</dbReference>
<keyword evidence="14" id="KW-1185">Reference proteome</keyword>
<keyword evidence="6 11" id="KW-0969">Cilium</keyword>
<comment type="function">
    <text evidence="9">Microtubule inner protein (MIP) part of the dynein-decorated doublet microtubules (DMTs) in cilia and flagellar axoneme. Forms filamentous polymers in the walls of ciliary and flagellar microtubules.</text>
</comment>
<dbReference type="Pfam" id="PF03148">
    <property type="entry name" value="Tektin"/>
    <property type="match status" value="1"/>
</dbReference>